<sequence length="484" mass="53060">MLWLALILPELPLQVHIRGLAASGLLAITENRPSAQVIAATPDARAQGIQPGQGVAGALAMLPTLRLVPRTPEREAALLKELAAWSGAFASRVCLDPPDCILLEVASSLRLFGGLDALEAALLDGLQQQGLDACSAGAPTPLAARWFARHAHHDPQSVVTPAPDWHARLDALPLELLADDGAISTSSFDLLHDLGLRTLGEVRALPAAGLARRQAQAVSETLARAYGECHDLRPAFIPPERYTAQLSLPAATVNTEPLMFAARRLFAGLPSWLAARHTGIDHCRLSLQHERGEDTVLDILTGMPSRDEARLNLLARERLAVLELPSAVEGMTLSTDAPRALAARSDDLFGDPATERENALLLLDRLRARLGEDCVRQLSIVPDRRPECAWRSTALGTISPRPARNADTPAGATRPLWLLTRPRRIDAPRKLYLLRGPERIEQGWWDGHDIRRDYYLAQTADEGLWWVFRELDPPHDWYLQGYFG</sequence>
<gene>
    <name evidence="3" type="ORF">CEW83_06900</name>
</gene>
<dbReference type="PANTHER" id="PTHR35369">
    <property type="entry name" value="BLR3025 PROTEIN-RELATED"/>
    <property type="match status" value="1"/>
</dbReference>
<dbReference type="InterPro" id="IPR043502">
    <property type="entry name" value="DNA/RNA_pol_sf"/>
</dbReference>
<evidence type="ECO:0000259" key="2">
    <source>
        <dbReference type="Pfam" id="PF00817"/>
    </source>
</evidence>
<dbReference type="EMBL" id="CP022187">
    <property type="protein sequence ID" value="AWI74984.1"/>
    <property type="molecule type" value="Genomic_DNA"/>
</dbReference>
<dbReference type="GO" id="GO:0006281">
    <property type="term" value="P:DNA repair"/>
    <property type="evidence" value="ECO:0007669"/>
    <property type="project" value="InterPro"/>
</dbReference>
<dbReference type="SUPFAM" id="SSF56672">
    <property type="entry name" value="DNA/RNA polymerases"/>
    <property type="match status" value="1"/>
</dbReference>
<dbReference type="InterPro" id="IPR001126">
    <property type="entry name" value="UmuC"/>
</dbReference>
<evidence type="ECO:0000313" key="3">
    <source>
        <dbReference type="EMBL" id="AWI74984.1"/>
    </source>
</evidence>
<reference evidence="3 4" key="1">
    <citation type="submission" date="2017-06" db="EMBL/GenBank/DDBJ databases">
        <title>Azoarcus.</title>
        <authorList>
            <person name="Woo J.-H."/>
            <person name="Kim H.-S."/>
        </authorList>
    </citation>
    <scope>NUCLEOTIDE SEQUENCE [LARGE SCALE GENOMIC DNA]</scope>
    <source>
        <strain evidence="3 4">TSPY31</strain>
    </source>
</reference>
<name>A0A2U8GN83_9RHOO</name>
<dbReference type="Pfam" id="PF00817">
    <property type="entry name" value="IMS"/>
    <property type="match status" value="1"/>
</dbReference>
<dbReference type="PANTHER" id="PTHR35369:SF2">
    <property type="entry name" value="BLR3025 PROTEIN"/>
    <property type="match status" value="1"/>
</dbReference>
<dbReference type="KEGG" id="acom:CEW83_06900"/>
<evidence type="ECO:0000256" key="1">
    <source>
        <dbReference type="ARBA" id="ARBA00022763"/>
    </source>
</evidence>
<organism evidence="3 4">
    <name type="scientific">Parazoarcus communis</name>
    <dbReference type="NCBI Taxonomy" id="41977"/>
    <lineage>
        <taxon>Bacteria</taxon>
        <taxon>Pseudomonadati</taxon>
        <taxon>Pseudomonadota</taxon>
        <taxon>Betaproteobacteria</taxon>
        <taxon>Rhodocyclales</taxon>
        <taxon>Zoogloeaceae</taxon>
        <taxon>Parazoarcus</taxon>
    </lineage>
</organism>
<dbReference type="InterPro" id="IPR050356">
    <property type="entry name" value="SulA_CellDiv_inhibitor"/>
</dbReference>
<dbReference type="RefSeq" id="WP_108948692.1">
    <property type="nucleotide sequence ID" value="NZ_CP022187.1"/>
</dbReference>
<feature type="domain" description="UmuC" evidence="2">
    <location>
        <begin position="25"/>
        <end position="145"/>
    </location>
</feature>
<keyword evidence="4" id="KW-1185">Reference proteome</keyword>
<proteinExistence type="predicted"/>
<protein>
    <recommendedName>
        <fullName evidence="2">UmuC domain-containing protein</fullName>
    </recommendedName>
</protein>
<keyword evidence="1" id="KW-0227">DNA damage</keyword>
<dbReference type="CDD" id="cd03468">
    <property type="entry name" value="PolY_like"/>
    <property type="match status" value="1"/>
</dbReference>
<dbReference type="AlphaFoldDB" id="A0A2U8GN83"/>
<evidence type="ECO:0000313" key="4">
    <source>
        <dbReference type="Proteomes" id="UP000244930"/>
    </source>
</evidence>
<dbReference type="Proteomes" id="UP000244930">
    <property type="component" value="Chromosome"/>
</dbReference>
<accession>A0A2U8GN83</accession>